<dbReference type="GO" id="GO:0055070">
    <property type="term" value="P:copper ion homeostasis"/>
    <property type="evidence" value="ECO:0007669"/>
    <property type="project" value="TreeGrafter"/>
</dbReference>
<feature type="transmembrane region" description="Helical" evidence="15">
    <location>
        <begin position="229"/>
        <end position="250"/>
    </location>
</feature>
<dbReference type="GO" id="GO:0043682">
    <property type="term" value="F:P-type divalent copper transporter activity"/>
    <property type="evidence" value="ECO:0007669"/>
    <property type="project" value="TreeGrafter"/>
</dbReference>
<keyword evidence="5 15" id="KW-0479">Metal-binding</keyword>
<keyword evidence="7" id="KW-0813">Transport</keyword>
<evidence type="ECO:0000256" key="1">
    <source>
        <dbReference type="ARBA" id="ARBA00004651"/>
    </source>
</evidence>
<evidence type="ECO:0000256" key="4">
    <source>
        <dbReference type="ARBA" id="ARBA00022692"/>
    </source>
</evidence>
<dbReference type="PROSITE" id="PS01229">
    <property type="entry name" value="COF_2"/>
    <property type="match status" value="1"/>
</dbReference>
<keyword evidence="8 15" id="KW-0067">ATP-binding</keyword>
<dbReference type="FunFam" id="2.70.150.10:FF:000020">
    <property type="entry name" value="Copper-exporting P-type ATPase A"/>
    <property type="match status" value="1"/>
</dbReference>
<feature type="transmembrane region" description="Helical" evidence="15">
    <location>
        <begin position="914"/>
        <end position="930"/>
    </location>
</feature>
<dbReference type="InterPro" id="IPR023214">
    <property type="entry name" value="HAD_sf"/>
</dbReference>
<gene>
    <name evidence="18" type="ORF">C811_01071</name>
</gene>
<name>R9L4H7_9ACTN</name>
<evidence type="ECO:0000256" key="8">
    <source>
        <dbReference type="ARBA" id="ARBA00022840"/>
    </source>
</evidence>
<dbReference type="Gene3D" id="3.40.1110.10">
    <property type="entry name" value="Calcium-transporting ATPase, cytoplasmic domain N"/>
    <property type="match status" value="1"/>
</dbReference>
<dbReference type="InterPro" id="IPR059000">
    <property type="entry name" value="ATPase_P-type_domA"/>
</dbReference>
<dbReference type="PANTHER" id="PTHR43520">
    <property type="entry name" value="ATP7, ISOFORM B"/>
    <property type="match status" value="1"/>
</dbReference>
<evidence type="ECO:0000259" key="17">
    <source>
        <dbReference type="PROSITE" id="PS50846"/>
    </source>
</evidence>
<evidence type="ECO:0000313" key="19">
    <source>
        <dbReference type="Proteomes" id="UP000014204"/>
    </source>
</evidence>
<reference evidence="18 19" key="1">
    <citation type="submission" date="2013-04" db="EMBL/GenBank/DDBJ databases">
        <title>The Genome Sequence of Enterorhabdus caecimuris B7.</title>
        <authorList>
            <consortium name="The Broad Institute Genomics Platform"/>
            <consortium name="The Broad Institute Genome Sequencing Center for Infectious Disease"/>
            <person name="Earl A."/>
            <person name="Xavier R."/>
            <person name="Elson C."/>
            <person name="Duck W."/>
            <person name="Walker B."/>
            <person name="Young S."/>
            <person name="Zeng Q."/>
            <person name="Gargeya S."/>
            <person name="Fitzgerald M."/>
            <person name="Haas B."/>
            <person name="Abouelleil A."/>
            <person name="Allen A.W."/>
            <person name="Alvarado L."/>
            <person name="Arachchi H.M."/>
            <person name="Berlin A.M."/>
            <person name="Chapman S.B."/>
            <person name="Gainer-Dewar J."/>
            <person name="Goldberg J."/>
            <person name="Griggs A."/>
            <person name="Gujja S."/>
            <person name="Hansen M."/>
            <person name="Howarth C."/>
            <person name="Imamovic A."/>
            <person name="Ireland A."/>
            <person name="Larimer J."/>
            <person name="McCowan C."/>
            <person name="Murphy C."/>
            <person name="Pearson M."/>
            <person name="Poon T.W."/>
            <person name="Priest M."/>
            <person name="Roberts A."/>
            <person name="Saif S."/>
            <person name="Shea T."/>
            <person name="Sisk P."/>
            <person name="Sykes S."/>
            <person name="Wortman J."/>
            <person name="Nusbaum C."/>
            <person name="Birren B."/>
        </authorList>
    </citation>
    <scope>NUCLEOTIDE SEQUENCE [LARGE SCALE GENOMIC DNA]</scope>
    <source>
        <strain evidence="18 19">B7</strain>
    </source>
</reference>
<feature type="transmembrane region" description="Helical" evidence="15">
    <location>
        <begin position="270"/>
        <end position="294"/>
    </location>
</feature>
<dbReference type="NCBIfam" id="TIGR01525">
    <property type="entry name" value="ATPase-IB_hvy"/>
    <property type="match status" value="1"/>
</dbReference>
<proteinExistence type="inferred from homology"/>
<evidence type="ECO:0000256" key="12">
    <source>
        <dbReference type="ARBA" id="ARBA00023136"/>
    </source>
</evidence>
<dbReference type="InterPro" id="IPR006121">
    <property type="entry name" value="HMA_dom"/>
</dbReference>
<feature type="region of interest" description="Disordered" evidence="16">
    <location>
        <begin position="90"/>
        <end position="132"/>
    </location>
</feature>
<feature type="domain" description="HMA" evidence="17">
    <location>
        <begin position="2"/>
        <end position="68"/>
    </location>
</feature>
<keyword evidence="6 15" id="KW-0547">Nucleotide-binding</keyword>
<evidence type="ECO:0000256" key="13">
    <source>
        <dbReference type="ARBA" id="ARBA00037427"/>
    </source>
</evidence>
<comment type="similarity">
    <text evidence="2 15">Belongs to the cation transport ATPase (P-type) (TC 3.A.3) family. Type IB subfamily.</text>
</comment>
<accession>R9L4H7</accession>
<dbReference type="PATRIC" id="fig|1235794.3.peg.1051"/>
<dbReference type="CDD" id="cd02094">
    <property type="entry name" value="P-type_ATPase_Cu-like"/>
    <property type="match status" value="1"/>
</dbReference>
<dbReference type="Proteomes" id="UP000014204">
    <property type="component" value="Unassembled WGS sequence"/>
</dbReference>
<keyword evidence="12 15" id="KW-0472">Membrane</keyword>
<evidence type="ECO:0000256" key="14">
    <source>
        <dbReference type="ARBA" id="ARBA00069640"/>
    </source>
</evidence>
<dbReference type="GO" id="GO:0005507">
    <property type="term" value="F:copper ion binding"/>
    <property type="evidence" value="ECO:0007669"/>
    <property type="project" value="TreeGrafter"/>
</dbReference>
<feature type="transmembrane region" description="Helical" evidence="15">
    <location>
        <begin position="535"/>
        <end position="555"/>
    </location>
</feature>
<dbReference type="AlphaFoldDB" id="R9L4H7"/>
<dbReference type="Gene3D" id="2.70.150.10">
    <property type="entry name" value="Calcium-transporting ATPase, cytoplasmic transduction domain A"/>
    <property type="match status" value="1"/>
</dbReference>
<dbReference type="PROSITE" id="PS50846">
    <property type="entry name" value="HMA_2"/>
    <property type="match status" value="2"/>
</dbReference>
<dbReference type="OrthoDB" id="7059309at2"/>
<dbReference type="InterPro" id="IPR001757">
    <property type="entry name" value="P_typ_ATPase"/>
</dbReference>
<dbReference type="InterPro" id="IPR018303">
    <property type="entry name" value="ATPase_P-typ_P_site"/>
</dbReference>
<dbReference type="GO" id="GO:0005886">
    <property type="term" value="C:plasma membrane"/>
    <property type="evidence" value="ECO:0007669"/>
    <property type="project" value="UniProtKB-SubCell"/>
</dbReference>
<dbReference type="GO" id="GO:0016887">
    <property type="term" value="F:ATP hydrolysis activity"/>
    <property type="evidence" value="ECO:0007669"/>
    <property type="project" value="InterPro"/>
</dbReference>
<dbReference type="GeneID" id="82190624"/>
<dbReference type="InterPro" id="IPR036412">
    <property type="entry name" value="HAD-like_sf"/>
</dbReference>
<dbReference type="SUPFAM" id="SSF81660">
    <property type="entry name" value="Metal cation-transporting ATPase, ATP-binding domain N"/>
    <property type="match status" value="1"/>
</dbReference>
<keyword evidence="19" id="KW-1185">Reference proteome</keyword>
<feature type="transmembrane region" description="Helical" evidence="15">
    <location>
        <begin position="501"/>
        <end position="523"/>
    </location>
</feature>
<dbReference type="Pfam" id="PF00403">
    <property type="entry name" value="HMA"/>
    <property type="match status" value="2"/>
</dbReference>
<dbReference type="InterPro" id="IPR023299">
    <property type="entry name" value="ATPase_P-typ_cyto_dom_N"/>
</dbReference>
<dbReference type="InterPro" id="IPR023298">
    <property type="entry name" value="ATPase_P-typ_TM_dom_sf"/>
</dbReference>
<feature type="transmembrane region" description="Helical" evidence="15">
    <location>
        <begin position="306"/>
        <end position="328"/>
    </location>
</feature>
<dbReference type="Gene3D" id="3.30.70.100">
    <property type="match status" value="2"/>
</dbReference>
<dbReference type="PRINTS" id="PR00119">
    <property type="entry name" value="CATATPASE"/>
</dbReference>
<keyword evidence="9" id="KW-1278">Translocase</keyword>
<evidence type="ECO:0000256" key="15">
    <source>
        <dbReference type="RuleBase" id="RU362081"/>
    </source>
</evidence>
<dbReference type="PANTHER" id="PTHR43520:SF8">
    <property type="entry name" value="P-TYPE CU(+) TRANSPORTER"/>
    <property type="match status" value="1"/>
</dbReference>
<evidence type="ECO:0000256" key="10">
    <source>
        <dbReference type="ARBA" id="ARBA00022989"/>
    </source>
</evidence>
<dbReference type="SUPFAM" id="SSF81653">
    <property type="entry name" value="Calcium ATPase, transduction domain A"/>
    <property type="match status" value="1"/>
</dbReference>
<evidence type="ECO:0000256" key="6">
    <source>
        <dbReference type="ARBA" id="ARBA00022741"/>
    </source>
</evidence>
<feature type="domain" description="HMA" evidence="17">
    <location>
        <begin position="136"/>
        <end position="202"/>
    </location>
</feature>
<evidence type="ECO:0000313" key="18">
    <source>
        <dbReference type="EMBL" id="EOS50657.1"/>
    </source>
</evidence>
<keyword evidence="7" id="KW-0406">Ion transport</keyword>
<dbReference type="InterPro" id="IPR027256">
    <property type="entry name" value="P-typ_ATPase_IB"/>
</dbReference>
<evidence type="ECO:0000256" key="2">
    <source>
        <dbReference type="ARBA" id="ARBA00006024"/>
    </source>
</evidence>
<dbReference type="NCBIfam" id="TIGR01494">
    <property type="entry name" value="ATPase_P-type"/>
    <property type="match status" value="1"/>
</dbReference>
<keyword evidence="4 15" id="KW-0812">Transmembrane</keyword>
<comment type="caution">
    <text evidence="18">The sequence shown here is derived from an EMBL/GenBank/DDBJ whole genome shotgun (WGS) entry which is preliminary data.</text>
</comment>
<dbReference type="RefSeq" id="WP_016309283.1">
    <property type="nucleotide sequence ID" value="NZ_KE159646.1"/>
</dbReference>
<evidence type="ECO:0000256" key="11">
    <source>
        <dbReference type="ARBA" id="ARBA00023008"/>
    </source>
</evidence>
<keyword evidence="3 15" id="KW-1003">Cell membrane</keyword>
<keyword evidence="10 15" id="KW-1133">Transmembrane helix</keyword>
<dbReference type="EMBL" id="ASSY01000008">
    <property type="protein sequence ID" value="EOS50657.1"/>
    <property type="molecule type" value="Genomic_DNA"/>
</dbReference>
<protein>
    <recommendedName>
        <fullName evidence="14">Probable copper-transporting ATPase SynA</fullName>
    </recommendedName>
</protein>
<dbReference type="PROSITE" id="PS00154">
    <property type="entry name" value="ATPASE_E1_E2"/>
    <property type="match status" value="1"/>
</dbReference>
<dbReference type="InterPro" id="IPR036163">
    <property type="entry name" value="HMA_dom_sf"/>
</dbReference>
<dbReference type="InterPro" id="IPR008250">
    <property type="entry name" value="ATPase_P-typ_transduc_dom_A_sf"/>
</dbReference>
<keyword evidence="11" id="KW-0186">Copper</keyword>
<comment type="function">
    <text evidence="13">Involved in copper transport.</text>
</comment>
<dbReference type="GO" id="GO:0005524">
    <property type="term" value="F:ATP binding"/>
    <property type="evidence" value="ECO:0007669"/>
    <property type="project" value="UniProtKB-UniRule"/>
</dbReference>
<dbReference type="HOGENOM" id="CLU_001771_0_2_11"/>
<evidence type="ECO:0000256" key="5">
    <source>
        <dbReference type="ARBA" id="ARBA00022723"/>
    </source>
</evidence>
<sequence length="934" mass="96226">METQRLAVAVMHCEKCVANVARHYEELSGVAAVTVDLAGQSAEVTYDPGQVGVDDLLHALDDTNFKVAVMPEAGPHPFAADIAADEAERAAKKAAEAAEAQGEAEVRKTGAAAKTHAVPDGEGTPAADSADGPAEAAIRLAIEGMHCANCAASIESHYRKTPGVIDVAVNLANNTGRVVFDPAQASVDDMLAVFDNLAFTAELIPEDAPLVDERRRAREAARAARDRKVFGISAVLTVVIVAVGMIPGWHMGAGSALAGLFVPEPTHVQAMFAANILLLALTVPVQFGCGARFYKGAWGSLKGGSANMDVLVALGTSIAFLFSLWITFLPVVANDWSSHEALAINEGMPYFETCAMLITFVLLGKMLESRAKGATNAAIESLMNLTPPTACVLRGGEEREVPLAQVVAGDTVLVRPGEKMPVDGVVTEGSTEVDESMLTGETLPVVKAAGDAVTGGTQNTTGSVTVRALRVGADSTLARIVRAVEDAQGTKAPIQRIADRIAAVFVPAILVIALVVFCVWFFMVPADPDGRLVQALMPAIAVICVACPCALGLATPTALTVGMGKGAQLGVLIKDGTVLETMGGLTAAVFDKTGTLTVGEPAVVACNVPDDALRLAAALEAKSEHPLARAVVAYAAERGLAAMPAVENFQAVVGEGVRGMVEGREVFVGAASDGAGSLVMVDGAPAGRIQFRDEPKPDAAATVAALARDFSVVSYMVTGDAEPTARAIAEEVGIASDHVFAGVKPLQKADCVRAVKDAATVAVLHAAGKAAADTERENERLVQAELADPALLGTDPATGVPAEPVPLASPVQTARDAAAENPAVVAFVGDGINDAPALAAADIGVAMASGTDVALDAGSVVLMRNRLSDLMVALRLSKATMRKIKQNLFWALIYNCIMIPLAAVGILAPALAGAAMALSSVSVVSNSLLLKRFK</sequence>
<dbReference type="Pfam" id="PF00702">
    <property type="entry name" value="Hydrolase"/>
    <property type="match status" value="1"/>
</dbReference>
<dbReference type="SUPFAM" id="SSF55008">
    <property type="entry name" value="HMA, heavy metal-associated domain"/>
    <property type="match status" value="2"/>
</dbReference>
<evidence type="ECO:0000256" key="3">
    <source>
        <dbReference type="ARBA" id="ARBA00022475"/>
    </source>
</evidence>
<dbReference type="FunFam" id="3.30.70.100:FF:000001">
    <property type="entry name" value="ATPase copper transporting beta"/>
    <property type="match status" value="1"/>
</dbReference>
<comment type="subcellular location">
    <subcellularLocation>
        <location evidence="1">Cell membrane</location>
        <topology evidence="1">Multi-pass membrane protein</topology>
    </subcellularLocation>
</comment>
<dbReference type="Gene3D" id="3.40.50.1000">
    <property type="entry name" value="HAD superfamily/HAD-like"/>
    <property type="match status" value="1"/>
</dbReference>
<evidence type="ECO:0000256" key="16">
    <source>
        <dbReference type="SAM" id="MobiDB-lite"/>
    </source>
</evidence>
<dbReference type="SUPFAM" id="SSF81665">
    <property type="entry name" value="Calcium ATPase, transmembrane domain M"/>
    <property type="match status" value="1"/>
</dbReference>
<organism evidence="18 19">
    <name type="scientific">Adlercreutzia caecimuris B7</name>
    <dbReference type="NCBI Taxonomy" id="1235794"/>
    <lineage>
        <taxon>Bacteria</taxon>
        <taxon>Bacillati</taxon>
        <taxon>Actinomycetota</taxon>
        <taxon>Coriobacteriia</taxon>
        <taxon>Eggerthellales</taxon>
        <taxon>Eggerthellaceae</taxon>
        <taxon>Adlercreutzia</taxon>
    </lineage>
</organism>
<keyword evidence="7" id="KW-0187">Copper transport</keyword>
<evidence type="ECO:0000256" key="9">
    <source>
        <dbReference type="ARBA" id="ARBA00022967"/>
    </source>
</evidence>
<dbReference type="STRING" id="1235794.C811_01071"/>
<feature type="transmembrane region" description="Helical" evidence="15">
    <location>
        <begin position="888"/>
        <end position="908"/>
    </location>
</feature>
<dbReference type="CDD" id="cd00371">
    <property type="entry name" value="HMA"/>
    <property type="match status" value="2"/>
</dbReference>
<dbReference type="Pfam" id="PF00122">
    <property type="entry name" value="E1-E2_ATPase"/>
    <property type="match status" value="1"/>
</dbReference>
<feature type="transmembrane region" description="Helical" evidence="15">
    <location>
        <begin position="348"/>
        <end position="367"/>
    </location>
</feature>
<dbReference type="SUPFAM" id="SSF56784">
    <property type="entry name" value="HAD-like"/>
    <property type="match status" value="1"/>
</dbReference>
<dbReference type="eggNOG" id="COG2217">
    <property type="taxonomic scope" value="Bacteria"/>
</dbReference>
<evidence type="ECO:0000256" key="7">
    <source>
        <dbReference type="ARBA" id="ARBA00022796"/>
    </source>
</evidence>